<evidence type="ECO:0000256" key="2">
    <source>
        <dbReference type="ARBA" id="ARBA00022649"/>
    </source>
</evidence>
<sequence>MATMNISLPDGLRNFVDQRVAESHYSSSSEYVRELIRQDQDRSDLRTVLLAGRDSPLGSVVTEAFFDELRQSL</sequence>
<evidence type="ECO:0000313" key="3">
    <source>
        <dbReference type="EMBL" id="XBH21063.1"/>
    </source>
</evidence>
<proteinExistence type="inferred from homology"/>
<accession>A0AAU7DV23</accession>
<evidence type="ECO:0000256" key="1">
    <source>
        <dbReference type="ARBA" id="ARBA00008580"/>
    </source>
</evidence>
<dbReference type="AlphaFoldDB" id="A0AAU7DV23"/>
<dbReference type="InterPro" id="IPR010985">
    <property type="entry name" value="Ribbon_hlx_hlx"/>
</dbReference>
<dbReference type="SUPFAM" id="SSF47598">
    <property type="entry name" value="Ribbon-helix-helix"/>
    <property type="match status" value="1"/>
</dbReference>
<gene>
    <name evidence="3" type="ORF">V5R04_12695</name>
</gene>
<comment type="similarity">
    <text evidence="1">Belongs to the ParD antitoxin family.</text>
</comment>
<dbReference type="PANTHER" id="PTHR36582:SF2">
    <property type="entry name" value="ANTITOXIN PARD"/>
    <property type="match status" value="1"/>
</dbReference>
<dbReference type="EMBL" id="CP146203">
    <property type="protein sequence ID" value="XBH21063.1"/>
    <property type="molecule type" value="Genomic_DNA"/>
</dbReference>
<keyword evidence="2" id="KW-1277">Toxin-antitoxin system</keyword>
<reference evidence="3" key="1">
    <citation type="submission" date="2024-02" db="EMBL/GenBank/DDBJ databases">
        <title>Tomenella chthoni gen. nov. sp. nov., a member of the family Jonesiaceae isolated from bat guano.</title>
        <authorList>
            <person name="Miller S.L."/>
            <person name="King J."/>
            <person name="Sankaranarayanan K."/>
            <person name="Lawson P.A."/>
        </authorList>
    </citation>
    <scope>NUCLEOTIDE SEQUENCE</scope>
    <source>
        <strain evidence="3">BS-20</strain>
    </source>
</reference>
<dbReference type="InterPro" id="IPR022789">
    <property type="entry name" value="ParD"/>
</dbReference>
<protein>
    <submittedName>
        <fullName evidence="3">Type II toxin-antitoxin system ParD family antitoxin</fullName>
    </submittedName>
</protein>
<dbReference type="Gene3D" id="6.10.10.120">
    <property type="entry name" value="Antitoxin ParD1-like"/>
    <property type="match status" value="1"/>
</dbReference>
<name>A0AAU7DV23_9MICO</name>
<organism evidence="3">
    <name type="scientific">Jonesiaceae bacterium BS-20</name>
    <dbReference type="NCBI Taxonomy" id="3120821"/>
    <lineage>
        <taxon>Bacteria</taxon>
        <taxon>Bacillati</taxon>
        <taxon>Actinomycetota</taxon>
        <taxon>Actinomycetes</taxon>
        <taxon>Micrococcales</taxon>
        <taxon>Jonesiaceae</taxon>
    </lineage>
</organism>
<dbReference type="GO" id="GO:0006355">
    <property type="term" value="P:regulation of DNA-templated transcription"/>
    <property type="evidence" value="ECO:0007669"/>
    <property type="project" value="InterPro"/>
</dbReference>
<dbReference type="PANTHER" id="PTHR36582">
    <property type="entry name" value="ANTITOXIN PARD"/>
    <property type="match status" value="1"/>
</dbReference>
<dbReference type="InterPro" id="IPR038296">
    <property type="entry name" value="ParD_sf"/>
</dbReference>